<dbReference type="AlphaFoldDB" id="A0A7S3K6T9"/>
<keyword evidence="2" id="KW-0732">Signal</keyword>
<gene>
    <name evidence="4" type="ORF">ALAG00032_LOCUS15637</name>
</gene>
<dbReference type="CDD" id="cd00136">
    <property type="entry name" value="PDZ_canonical"/>
    <property type="match status" value="1"/>
</dbReference>
<keyword evidence="1" id="KW-0175">Coiled coil</keyword>
<evidence type="ECO:0000313" key="4">
    <source>
        <dbReference type="EMBL" id="CAE0374833.1"/>
    </source>
</evidence>
<dbReference type="InterPro" id="IPR036034">
    <property type="entry name" value="PDZ_sf"/>
</dbReference>
<dbReference type="Gene3D" id="2.30.42.10">
    <property type="match status" value="1"/>
</dbReference>
<dbReference type="PANTHER" id="PTHR47661:SF2">
    <property type="entry name" value="PHOSPHOGLUCAN PHOSPHATASE LSF1, CHLOROPLASTIC"/>
    <property type="match status" value="1"/>
</dbReference>
<feature type="signal peptide" evidence="2">
    <location>
        <begin position="1"/>
        <end position="15"/>
    </location>
</feature>
<organism evidence="4">
    <name type="scientific">Aureoumbra lagunensis</name>
    <dbReference type="NCBI Taxonomy" id="44058"/>
    <lineage>
        <taxon>Eukaryota</taxon>
        <taxon>Sar</taxon>
        <taxon>Stramenopiles</taxon>
        <taxon>Ochrophyta</taxon>
        <taxon>Pelagophyceae</taxon>
        <taxon>Pelagomonadales</taxon>
        <taxon>Aureoumbra</taxon>
    </lineage>
</organism>
<feature type="chain" id="PRO_5031413614" description="PDZ domain-containing protein" evidence="2">
    <location>
        <begin position="16"/>
        <end position="204"/>
    </location>
</feature>
<feature type="coiled-coil region" evidence="1">
    <location>
        <begin position="168"/>
        <end position="195"/>
    </location>
</feature>
<dbReference type="InterPro" id="IPR001478">
    <property type="entry name" value="PDZ"/>
</dbReference>
<dbReference type="PANTHER" id="PTHR47661">
    <property type="entry name" value="PHOSPHOGLUCAN PHOSPHATASE LSF1, CHLOROPLASTIC"/>
    <property type="match status" value="1"/>
</dbReference>
<sequence length="204" mass="22538">MKRILLALALTVANGFIIPTQVKMEGIERRKTKCEMSWQPNEDYNTFGKREVLTDFERSAREAGATDRKVTIRKPLGLVLDEKPGGDVYVKEIVKGGNADAVGGIKEGDIVAMCSATFGGDMWSTRGVGLSRVVRAIEVRSGNSVSLVVQSKAEQKNFLSGIFNQEKAADREKKIEQAAAKRQELEEEIKAERKEAAKGWFGLF</sequence>
<feature type="domain" description="PDZ" evidence="3">
    <location>
        <begin position="53"/>
        <end position="111"/>
    </location>
</feature>
<reference evidence="4" key="1">
    <citation type="submission" date="2021-01" db="EMBL/GenBank/DDBJ databases">
        <authorList>
            <person name="Corre E."/>
            <person name="Pelletier E."/>
            <person name="Niang G."/>
            <person name="Scheremetjew M."/>
            <person name="Finn R."/>
            <person name="Kale V."/>
            <person name="Holt S."/>
            <person name="Cochrane G."/>
            <person name="Meng A."/>
            <person name="Brown T."/>
            <person name="Cohen L."/>
        </authorList>
    </citation>
    <scope>NUCLEOTIDE SEQUENCE</scope>
    <source>
        <strain evidence="4">CCMP1510</strain>
    </source>
</reference>
<proteinExistence type="predicted"/>
<dbReference type="EMBL" id="HBIJ01023643">
    <property type="protein sequence ID" value="CAE0374833.1"/>
    <property type="molecule type" value="Transcribed_RNA"/>
</dbReference>
<protein>
    <recommendedName>
        <fullName evidence="3">PDZ domain-containing protein</fullName>
    </recommendedName>
</protein>
<dbReference type="SUPFAM" id="SSF50156">
    <property type="entry name" value="PDZ domain-like"/>
    <property type="match status" value="1"/>
</dbReference>
<evidence type="ECO:0000256" key="2">
    <source>
        <dbReference type="SAM" id="SignalP"/>
    </source>
</evidence>
<accession>A0A7S3K6T9</accession>
<evidence type="ECO:0000259" key="3">
    <source>
        <dbReference type="PROSITE" id="PS50106"/>
    </source>
</evidence>
<evidence type="ECO:0000256" key="1">
    <source>
        <dbReference type="SAM" id="Coils"/>
    </source>
</evidence>
<name>A0A7S3K6T9_9STRA</name>
<dbReference type="PROSITE" id="PS50106">
    <property type="entry name" value="PDZ"/>
    <property type="match status" value="1"/>
</dbReference>